<feature type="domain" description="Aminotransferase class V" evidence="1">
    <location>
        <begin position="10"/>
        <end position="111"/>
    </location>
</feature>
<dbReference type="InterPro" id="IPR000192">
    <property type="entry name" value="Aminotrans_V_dom"/>
</dbReference>
<accession>A0ABS1XZR5</accession>
<keyword evidence="2" id="KW-0032">Aminotransferase</keyword>
<dbReference type="GO" id="GO:0008483">
    <property type="term" value="F:transaminase activity"/>
    <property type="evidence" value="ECO:0007669"/>
    <property type="project" value="UniProtKB-KW"/>
</dbReference>
<gene>
    <name evidence="2" type="ORF">JNW91_24620</name>
</gene>
<evidence type="ECO:0000313" key="2">
    <source>
        <dbReference type="EMBL" id="MBM0234718.1"/>
    </source>
</evidence>
<dbReference type="EMBL" id="JAEVHM010000165">
    <property type="protein sequence ID" value="MBM0234718.1"/>
    <property type="molecule type" value="Genomic_DNA"/>
</dbReference>
<protein>
    <submittedName>
        <fullName evidence="2">Aminotransferase class V-fold PLP-dependent enzyme</fullName>
    </submittedName>
</protein>
<feature type="non-terminal residue" evidence="2">
    <location>
        <position position="1"/>
    </location>
</feature>
<name>A0ABS1XZR5_9ACTN</name>
<reference evidence="2 3" key="1">
    <citation type="submission" date="2021-01" db="EMBL/GenBank/DDBJ databases">
        <title>Draft genome sequence of Micromonospora sp. strain STR1_7.</title>
        <authorList>
            <person name="Karlyshev A."/>
            <person name="Jawad R."/>
        </authorList>
    </citation>
    <scope>NUCLEOTIDE SEQUENCE [LARGE SCALE GENOMIC DNA]</scope>
    <source>
        <strain evidence="2 3">STR1-7</strain>
    </source>
</reference>
<dbReference type="Pfam" id="PF00266">
    <property type="entry name" value="Aminotran_5"/>
    <property type="match status" value="1"/>
</dbReference>
<comment type="caution">
    <text evidence="2">The sequence shown here is derived from an EMBL/GenBank/DDBJ whole genome shotgun (WGS) entry which is preliminary data.</text>
</comment>
<dbReference type="InterPro" id="IPR015424">
    <property type="entry name" value="PyrdxlP-dep_Trfase"/>
</dbReference>
<dbReference type="PANTHER" id="PTHR43586">
    <property type="entry name" value="CYSTEINE DESULFURASE"/>
    <property type="match status" value="1"/>
</dbReference>
<dbReference type="InterPro" id="IPR015422">
    <property type="entry name" value="PyrdxlP-dep_Trfase_small"/>
</dbReference>
<sequence>GRRRRARLRAGLAAAQAHEDALLERLLAGLAERPAVTVYGSPARRCPTVSFRLAGMSPEATQKALGAAGFCLSAGDYYAYEYFQLMGLRDSGGAVRASIYHYNTADEVDRLLTELDAVADRGGRMVR</sequence>
<keyword evidence="2" id="KW-0808">Transferase</keyword>
<dbReference type="RefSeq" id="WP_203177783.1">
    <property type="nucleotide sequence ID" value="NZ_JAEVHM010000165.1"/>
</dbReference>
<dbReference type="Proteomes" id="UP000601027">
    <property type="component" value="Unassembled WGS sequence"/>
</dbReference>
<dbReference type="PANTHER" id="PTHR43586:SF21">
    <property type="entry name" value="PYRIDOXAL PHOSPHATE (PLP)-DEPENDENT ASPARTATE AMINOTRANSFERASE SUPERFAMILY"/>
    <property type="match status" value="1"/>
</dbReference>
<proteinExistence type="predicted"/>
<evidence type="ECO:0000313" key="3">
    <source>
        <dbReference type="Proteomes" id="UP000601027"/>
    </source>
</evidence>
<keyword evidence="3" id="KW-1185">Reference proteome</keyword>
<dbReference type="Gene3D" id="3.90.1150.10">
    <property type="entry name" value="Aspartate Aminotransferase, domain 1"/>
    <property type="match status" value="1"/>
</dbReference>
<organism evidence="2 3">
    <name type="scientific">Micromonospora parastrephiae</name>
    <dbReference type="NCBI Taxonomy" id="2806101"/>
    <lineage>
        <taxon>Bacteria</taxon>
        <taxon>Bacillati</taxon>
        <taxon>Actinomycetota</taxon>
        <taxon>Actinomycetes</taxon>
        <taxon>Micromonosporales</taxon>
        <taxon>Micromonosporaceae</taxon>
        <taxon>Micromonospora</taxon>
    </lineage>
</organism>
<dbReference type="SUPFAM" id="SSF53383">
    <property type="entry name" value="PLP-dependent transferases"/>
    <property type="match status" value="1"/>
</dbReference>
<evidence type="ECO:0000259" key="1">
    <source>
        <dbReference type="Pfam" id="PF00266"/>
    </source>
</evidence>